<gene>
    <name evidence="3" type="ORF">D3P04_11965</name>
</gene>
<evidence type="ECO:0000256" key="1">
    <source>
        <dbReference type="ARBA" id="ARBA00006817"/>
    </source>
</evidence>
<comment type="caution">
    <text evidence="3">The sequence shown here is derived from an EMBL/GenBank/DDBJ whole genome shotgun (WGS) entry which is preliminary data.</text>
</comment>
<organism evidence="3 4">
    <name type="scientific">Paracoccus onubensis</name>
    <dbReference type="NCBI Taxonomy" id="1675788"/>
    <lineage>
        <taxon>Bacteria</taxon>
        <taxon>Pseudomonadati</taxon>
        <taxon>Pseudomonadota</taxon>
        <taxon>Alphaproteobacteria</taxon>
        <taxon>Rhodobacterales</taxon>
        <taxon>Paracoccaceae</taxon>
        <taxon>Paracoccus</taxon>
    </lineage>
</organism>
<dbReference type="Pfam" id="PF08327">
    <property type="entry name" value="AHSA1"/>
    <property type="match status" value="1"/>
</dbReference>
<dbReference type="AlphaFoldDB" id="A0A418SVM3"/>
<evidence type="ECO:0000313" key="3">
    <source>
        <dbReference type="EMBL" id="RJE85006.1"/>
    </source>
</evidence>
<reference evidence="4" key="1">
    <citation type="submission" date="2018-09" db="EMBL/GenBank/DDBJ databases">
        <title>Acidovorax cavernicola nov. sp. isolated from Gruta de las Maravillas (Aracena, Spain).</title>
        <authorList>
            <person name="Jurado V."/>
            <person name="Gutierrez-Patricio S."/>
            <person name="Gonzalez-Pimentel J.L."/>
            <person name="Miller A.Z."/>
            <person name="Laiz L."/>
            <person name="Saiz-Jimenez C."/>
        </authorList>
    </citation>
    <scope>NUCLEOTIDE SEQUENCE [LARGE SCALE GENOMIC DNA]</scope>
    <source>
        <strain evidence="4">1011MAR3C25</strain>
    </source>
</reference>
<name>A0A418SVM3_9RHOB</name>
<sequence>MAIERIDRAERQISASAAEIYRAFLDPVLLEKWLPPAGMTGKVHEINPIKGGDYVMSLYHEEASPVIAGKTNEYEDRFRVIFDDLKPGKQVVQRVVFNTSDPSFAGAMKQTWTLSEAGHVTTVSVACENVPAGIRPKEHAVGLNSSLENLALAVETGG</sequence>
<dbReference type="Proteomes" id="UP000284202">
    <property type="component" value="Unassembled WGS sequence"/>
</dbReference>
<accession>A0A418SVM3</accession>
<dbReference type="RefSeq" id="WP_119749131.1">
    <property type="nucleotide sequence ID" value="NZ_QZCG01000007.1"/>
</dbReference>
<evidence type="ECO:0000313" key="4">
    <source>
        <dbReference type="Proteomes" id="UP000284202"/>
    </source>
</evidence>
<protein>
    <submittedName>
        <fullName evidence="3">ATPase</fullName>
    </submittedName>
</protein>
<dbReference type="SUPFAM" id="SSF55961">
    <property type="entry name" value="Bet v1-like"/>
    <property type="match status" value="1"/>
</dbReference>
<dbReference type="OrthoDB" id="9786557at2"/>
<dbReference type="EMBL" id="QZCG01000007">
    <property type="protein sequence ID" value="RJE85006.1"/>
    <property type="molecule type" value="Genomic_DNA"/>
</dbReference>
<feature type="domain" description="Activator of Hsp90 ATPase homologue 1/2-like C-terminal" evidence="2">
    <location>
        <begin position="15"/>
        <end position="154"/>
    </location>
</feature>
<proteinExistence type="inferred from homology"/>
<keyword evidence="4" id="KW-1185">Reference proteome</keyword>
<dbReference type="Gene3D" id="3.30.530.20">
    <property type="match status" value="1"/>
</dbReference>
<comment type="similarity">
    <text evidence="1">Belongs to the AHA1 family.</text>
</comment>
<dbReference type="InterPro" id="IPR013538">
    <property type="entry name" value="ASHA1/2-like_C"/>
</dbReference>
<evidence type="ECO:0000259" key="2">
    <source>
        <dbReference type="Pfam" id="PF08327"/>
    </source>
</evidence>
<dbReference type="InterPro" id="IPR023393">
    <property type="entry name" value="START-like_dom_sf"/>
</dbReference>